<protein>
    <recommendedName>
        <fullName evidence="4">Lycopene cyclase domain-containing protein</fullName>
    </recommendedName>
</protein>
<organism evidence="2 3">
    <name type="scientific">Lederbergia lenta</name>
    <name type="common">Bacillus lentus</name>
    <dbReference type="NCBI Taxonomy" id="1467"/>
    <lineage>
        <taxon>Bacteria</taxon>
        <taxon>Bacillati</taxon>
        <taxon>Bacillota</taxon>
        <taxon>Bacilli</taxon>
        <taxon>Bacillales</taxon>
        <taxon>Bacillaceae</taxon>
        <taxon>Lederbergia</taxon>
    </lineage>
</organism>
<feature type="transmembrane region" description="Helical" evidence="1">
    <location>
        <begin position="70"/>
        <end position="87"/>
    </location>
</feature>
<feature type="transmembrane region" description="Helical" evidence="1">
    <location>
        <begin position="94"/>
        <end position="112"/>
    </location>
</feature>
<gene>
    <name evidence="2" type="ORF">NCTC4824_02895</name>
</gene>
<reference evidence="2 3" key="1">
    <citation type="submission" date="2018-06" db="EMBL/GenBank/DDBJ databases">
        <authorList>
            <consortium name="Pathogen Informatics"/>
            <person name="Doyle S."/>
        </authorList>
    </citation>
    <scope>NUCLEOTIDE SEQUENCE [LARGE SCALE GENOMIC DNA]</scope>
    <source>
        <strain evidence="2 3">NCTC4824</strain>
    </source>
</reference>
<evidence type="ECO:0000256" key="1">
    <source>
        <dbReference type="SAM" id="Phobius"/>
    </source>
</evidence>
<dbReference type="AlphaFoldDB" id="A0A2X4W943"/>
<keyword evidence="3" id="KW-1185">Reference proteome</keyword>
<feature type="transmembrane region" description="Helical" evidence="1">
    <location>
        <begin position="124"/>
        <end position="142"/>
    </location>
</feature>
<keyword evidence="1" id="KW-0472">Membrane</keyword>
<keyword evidence="1" id="KW-1133">Transmembrane helix</keyword>
<evidence type="ECO:0000313" key="2">
    <source>
        <dbReference type="EMBL" id="SQI60726.1"/>
    </source>
</evidence>
<dbReference type="RefSeq" id="WP_066140325.1">
    <property type="nucleotide sequence ID" value="NZ_CBCSGM010000001.1"/>
</dbReference>
<dbReference type="EMBL" id="LS483476">
    <property type="protein sequence ID" value="SQI60726.1"/>
    <property type="molecule type" value="Genomic_DNA"/>
</dbReference>
<dbReference type="Proteomes" id="UP000249134">
    <property type="component" value="Chromosome 1"/>
</dbReference>
<name>A0A2X4W943_LEDLE</name>
<feature type="transmembrane region" description="Helical" evidence="1">
    <location>
        <begin position="29"/>
        <end position="50"/>
    </location>
</feature>
<accession>A0A2X4W943</accession>
<sequence>MTLKIILFIVFLLPWLSLFFASKETIKKYMPVTIFTAFLMTIIFQIAYTYKWWTIHEYIVPWGYMNDVSFTYGLFSVGTFWIFVLTFHKFSTFIVTNFVMDALMSFIVLPLLRVAGISEYKNIAAWQYFLVIFSLSFVIYFYHTWQSKIFISDKD</sequence>
<feature type="transmembrane region" description="Helical" evidence="1">
    <location>
        <begin position="6"/>
        <end position="22"/>
    </location>
</feature>
<keyword evidence="1" id="KW-0812">Transmembrane</keyword>
<evidence type="ECO:0008006" key="4">
    <source>
        <dbReference type="Google" id="ProtNLM"/>
    </source>
</evidence>
<evidence type="ECO:0000313" key="3">
    <source>
        <dbReference type="Proteomes" id="UP000249134"/>
    </source>
</evidence>
<dbReference type="KEGG" id="blen:NCTC4824_02895"/>
<proteinExistence type="predicted"/>